<dbReference type="AlphaFoldDB" id="A0ABD5EP02"/>
<dbReference type="InterPro" id="IPR046373">
    <property type="entry name" value="Acyl-CoA_Oxase/DH_mid-dom_sf"/>
</dbReference>
<dbReference type="InterPro" id="IPR037069">
    <property type="entry name" value="AcylCoA_DH/ox_N_sf"/>
</dbReference>
<dbReference type="GO" id="GO:0016491">
    <property type="term" value="F:oxidoreductase activity"/>
    <property type="evidence" value="ECO:0007669"/>
    <property type="project" value="UniProtKB-KW"/>
</dbReference>
<dbReference type="Pfam" id="PF08028">
    <property type="entry name" value="Acyl-CoA_dh_2"/>
    <property type="match status" value="1"/>
</dbReference>
<dbReference type="PIRSF" id="PIRSF016578">
    <property type="entry name" value="HsaA"/>
    <property type="match status" value="1"/>
</dbReference>
<gene>
    <name evidence="4" type="ORF">RM877_17235</name>
</gene>
<name>A0ABD5EP02_9ACTN</name>
<evidence type="ECO:0000313" key="4">
    <source>
        <dbReference type="EMBL" id="MDT0436427.1"/>
    </source>
</evidence>
<dbReference type="RefSeq" id="WP_311638645.1">
    <property type="nucleotide sequence ID" value="NZ_JAVRES010000007.1"/>
</dbReference>
<dbReference type="InterPro" id="IPR009100">
    <property type="entry name" value="AcylCoA_DH/oxidase_NM_dom_sf"/>
</dbReference>
<dbReference type="InterPro" id="IPR013107">
    <property type="entry name" value="Acyl-CoA_DH_C"/>
</dbReference>
<dbReference type="SUPFAM" id="SSF56645">
    <property type="entry name" value="Acyl-CoA dehydrogenase NM domain-like"/>
    <property type="match status" value="1"/>
</dbReference>
<dbReference type="Pfam" id="PF02771">
    <property type="entry name" value="Acyl-CoA_dh_N"/>
    <property type="match status" value="1"/>
</dbReference>
<dbReference type="SUPFAM" id="SSF47203">
    <property type="entry name" value="Acyl-CoA dehydrogenase C-terminal domain-like"/>
    <property type="match status" value="1"/>
</dbReference>
<sequence>MTQREEEPVPESDVADVVAVLSAHAADVDARGRFPAEGFAELRRRGYLGLLVPAEYGGMGAGLAELTSLAQRFAGGCLSTAMNWAMHCQQTDLVVRHATPELRASLLPRIADGEVYLASVTTEAGKGGHLLTARDALRTGDGLAVEREAPVVTGGLHADGFLITLRDGPDAAAHEVTLLYAGREDLKVEQTGAWRTMGMRGTDSVGLRLTGRVAPECVIGERGRFREAAADSMVPVGHLAWSACWLGAARAALAGLVRWITARGRRPGGPDAASPLVQERIARIRLDLELVSAYLGKVTEEVSRIRARGGRLDVPSVQIHLNTLKLAASELTFRAADRMVQLAGLATGYGAESPLPLERTFRDLRSAALNYSNDRLWTANGTLSWADRAVTLL</sequence>
<dbReference type="PANTHER" id="PTHR43884">
    <property type="entry name" value="ACYL-COA DEHYDROGENASE"/>
    <property type="match status" value="1"/>
</dbReference>
<proteinExistence type="predicted"/>
<keyword evidence="1 4" id="KW-0560">Oxidoreductase</keyword>
<dbReference type="EMBL" id="JAVRES010000007">
    <property type="protein sequence ID" value="MDT0436427.1"/>
    <property type="molecule type" value="Genomic_DNA"/>
</dbReference>
<feature type="domain" description="Acyl-CoA dehydrogenase/oxidase N-terminal" evidence="2">
    <location>
        <begin position="21"/>
        <end position="114"/>
    </location>
</feature>
<dbReference type="PANTHER" id="PTHR43884:SF12">
    <property type="entry name" value="ISOVALERYL-COA DEHYDROGENASE, MITOCHONDRIAL-RELATED"/>
    <property type="match status" value="1"/>
</dbReference>
<evidence type="ECO:0000256" key="1">
    <source>
        <dbReference type="ARBA" id="ARBA00023002"/>
    </source>
</evidence>
<dbReference type="InterPro" id="IPR036250">
    <property type="entry name" value="AcylCo_DH-like_C"/>
</dbReference>
<protein>
    <submittedName>
        <fullName evidence="4">Acyl-CoA dehydrogenase family protein</fullName>
        <ecNumber evidence="4">1.-.-.-</ecNumber>
    </submittedName>
</protein>
<reference evidence="5" key="1">
    <citation type="submission" date="2023-07" db="EMBL/GenBank/DDBJ databases">
        <title>30 novel species of actinomycetes from the DSMZ collection.</title>
        <authorList>
            <person name="Nouioui I."/>
        </authorList>
    </citation>
    <scope>NUCLEOTIDE SEQUENCE [LARGE SCALE GENOMIC DNA]</scope>
    <source>
        <strain evidence="5">DSM 41981</strain>
    </source>
</reference>
<dbReference type="EC" id="1.-.-.-" evidence="4"/>
<organism evidence="4 5">
    <name type="scientific">Streptomyces doudnae</name>
    <dbReference type="NCBI Taxonomy" id="3075536"/>
    <lineage>
        <taxon>Bacteria</taxon>
        <taxon>Bacillati</taxon>
        <taxon>Actinomycetota</taxon>
        <taxon>Actinomycetes</taxon>
        <taxon>Kitasatosporales</taxon>
        <taxon>Streptomycetaceae</taxon>
        <taxon>Streptomyces</taxon>
    </lineage>
</organism>
<dbReference type="Proteomes" id="UP001183535">
    <property type="component" value="Unassembled WGS sequence"/>
</dbReference>
<dbReference type="InterPro" id="IPR013786">
    <property type="entry name" value="AcylCoA_DH/ox_N"/>
</dbReference>
<evidence type="ECO:0000259" key="2">
    <source>
        <dbReference type="Pfam" id="PF02771"/>
    </source>
</evidence>
<comment type="caution">
    <text evidence="4">The sequence shown here is derived from an EMBL/GenBank/DDBJ whole genome shotgun (WGS) entry which is preliminary data.</text>
</comment>
<accession>A0ABD5EP02</accession>
<evidence type="ECO:0000313" key="5">
    <source>
        <dbReference type="Proteomes" id="UP001183535"/>
    </source>
</evidence>
<dbReference type="Gene3D" id="1.10.540.10">
    <property type="entry name" value="Acyl-CoA dehydrogenase/oxidase, N-terminal domain"/>
    <property type="match status" value="1"/>
</dbReference>
<dbReference type="Gene3D" id="1.20.140.10">
    <property type="entry name" value="Butyryl-CoA Dehydrogenase, subunit A, domain 3"/>
    <property type="match status" value="1"/>
</dbReference>
<feature type="domain" description="Acyl-CoA dehydrogenase C-terminal" evidence="3">
    <location>
        <begin position="241"/>
        <end position="368"/>
    </location>
</feature>
<evidence type="ECO:0000259" key="3">
    <source>
        <dbReference type="Pfam" id="PF08028"/>
    </source>
</evidence>
<keyword evidence="5" id="KW-1185">Reference proteome</keyword>
<dbReference type="Gene3D" id="2.40.110.10">
    <property type="entry name" value="Butyryl-CoA Dehydrogenase, subunit A, domain 2"/>
    <property type="match status" value="1"/>
</dbReference>